<evidence type="ECO:0000256" key="2">
    <source>
        <dbReference type="PROSITE-ProRule" id="PRU00703"/>
    </source>
</evidence>
<dbReference type="PANTHER" id="PTHR43080">
    <property type="entry name" value="CBS DOMAIN-CONTAINING PROTEIN CBSX3, MITOCHONDRIAL"/>
    <property type="match status" value="1"/>
</dbReference>
<evidence type="ECO:0000313" key="4">
    <source>
        <dbReference type="EMBL" id="PIS40896.1"/>
    </source>
</evidence>
<name>A0A2H0YR40_9BACT</name>
<dbReference type="AlphaFoldDB" id="A0A2H0YR40"/>
<dbReference type="Pfam" id="PF00571">
    <property type="entry name" value="CBS"/>
    <property type="match status" value="2"/>
</dbReference>
<dbReference type="InterPro" id="IPR046342">
    <property type="entry name" value="CBS_dom_sf"/>
</dbReference>
<reference evidence="5" key="1">
    <citation type="submission" date="2017-09" db="EMBL/GenBank/DDBJ databases">
        <title>Depth-based differentiation of microbial function through sediment-hosted aquifers and enrichment of novel symbionts in the deep terrestrial subsurface.</title>
        <authorList>
            <person name="Probst A.J."/>
            <person name="Ladd B."/>
            <person name="Jarett J.K."/>
            <person name="Geller-Mcgrath D.E."/>
            <person name="Sieber C.M.K."/>
            <person name="Emerson J.B."/>
            <person name="Anantharaman K."/>
            <person name="Thomas B.C."/>
            <person name="Malmstrom R."/>
            <person name="Stieglmeier M."/>
            <person name="Klingl A."/>
            <person name="Woyke T."/>
            <person name="Ryan C.M."/>
            <person name="Banfield J.F."/>
        </authorList>
    </citation>
    <scope>NUCLEOTIDE SEQUENCE [LARGE SCALE GENOMIC DNA]</scope>
</reference>
<evidence type="ECO:0000256" key="1">
    <source>
        <dbReference type="ARBA" id="ARBA00023122"/>
    </source>
</evidence>
<dbReference type="Gene3D" id="3.10.580.10">
    <property type="entry name" value="CBS-domain"/>
    <property type="match status" value="1"/>
</dbReference>
<dbReference type="PROSITE" id="PS51371">
    <property type="entry name" value="CBS"/>
    <property type="match status" value="2"/>
</dbReference>
<dbReference type="EMBL" id="PEXW01000018">
    <property type="protein sequence ID" value="PIS40896.1"/>
    <property type="molecule type" value="Genomic_DNA"/>
</dbReference>
<proteinExistence type="predicted"/>
<feature type="domain" description="CBS" evidence="3">
    <location>
        <begin position="7"/>
        <end position="68"/>
    </location>
</feature>
<keyword evidence="1 2" id="KW-0129">CBS domain</keyword>
<evidence type="ECO:0000313" key="5">
    <source>
        <dbReference type="Proteomes" id="UP000236845"/>
    </source>
</evidence>
<dbReference type="SUPFAM" id="SSF54631">
    <property type="entry name" value="CBS-domain pair"/>
    <property type="match status" value="1"/>
</dbReference>
<dbReference type="Proteomes" id="UP000236845">
    <property type="component" value="Unassembled WGS sequence"/>
</dbReference>
<comment type="caution">
    <text evidence="4">The sequence shown here is derived from an EMBL/GenBank/DDBJ whole genome shotgun (WGS) entry which is preliminary data.</text>
</comment>
<gene>
    <name evidence="4" type="ORF">COT26_00925</name>
</gene>
<dbReference type="InterPro" id="IPR051257">
    <property type="entry name" value="Diverse_CBS-Domain"/>
</dbReference>
<evidence type="ECO:0000259" key="3">
    <source>
        <dbReference type="PROSITE" id="PS51371"/>
    </source>
</evidence>
<accession>A0A2H0YR40</accession>
<dbReference type="SMART" id="SM00116">
    <property type="entry name" value="CBS"/>
    <property type="match status" value="2"/>
</dbReference>
<sequence length="146" mass="16704">MRLRDVMKHKVFTLKPDQDVRSAIHFFSSHDITGAPVVEKGKLVGVLSEKDIFRALYPSVMEFFDNPELWLEESELENNAKLILEKPVCEFMSKNVICAPPDTPIMQAGSMMLAHRVHRIVVEESGKLVGIVTRSEIFRNIFKKFS</sequence>
<dbReference type="InterPro" id="IPR000644">
    <property type="entry name" value="CBS_dom"/>
</dbReference>
<protein>
    <recommendedName>
        <fullName evidence="3">CBS domain-containing protein</fullName>
    </recommendedName>
</protein>
<organism evidence="4 5">
    <name type="scientific">Candidatus Kerfeldbacteria bacterium CG08_land_8_20_14_0_20_43_14</name>
    <dbReference type="NCBI Taxonomy" id="2014246"/>
    <lineage>
        <taxon>Bacteria</taxon>
        <taxon>Candidatus Kerfeldiibacteriota</taxon>
    </lineage>
</organism>
<feature type="domain" description="CBS" evidence="3">
    <location>
        <begin position="92"/>
        <end position="146"/>
    </location>
</feature>
<dbReference type="PANTHER" id="PTHR43080:SF2">
    <property type="entry name" value="CBS DOMAIN-CONTAINING PROTEIN"/>
    <property type="match status" value="1"/>
</dbReference>